<dbReference type="Gene3D" id="3.30.420.40">
    <property type="match status" value="1"/>
</dbReference>
<dbReference type="GO" id="GO:0002949">
    <property type="term" value="P:tRNA threonylcarbamoyladenosine modification"/>
    <property type="evidence" value="ECO:0007669"/>
    <property type="project" value="InterPro"/>
</dbReference>
<sequence length="214" mass="24321">MIILNPKLYNNFFIIKNLRKHFFMIAKKLLILDTSTKAQIIIFSNNNQIKTLQKKLFVKDYVASIVPLIDQVLQANKITLKEIDALIVGVGPGSYTGTRVAVLTAKMLSLSLQIPLYQISSLLLLTSGYDFHSLTPLIDARNDAFFALNIHNNQIRLKEGRYHSSFLETFSNHLLITPQTIKIALAPLFQFMKKVPNPHLLVPNYLLSIQSQKE</sequence>
<feature type="domain" description="Gcp-like" evidence="1">
    <location>
        <begin position="59"/>
        <end position="149"/>
    </location>
</feature>
<dbReference type="KEGG" id="nzs:SLY_0750"/>
<name>R4RMU8_PHYAS</name>
<dbReference type="Proteomes" id="UP000013941">
    <property type="component" value="Chromosome"/>
</dbReference>
<dbReference type="EMBL" id="CP002548">
    <property type="protein sequence ID" value="AGL90665.1"/>
    <property type="molecule type" value="Genomic_DNA"/>
</dbReference>
<dbReference type="NCBIfam" id="TIGR03725">
    <property type="entry name" value="T6A_YeaZ"/>
    <property type="match status" value="1"/>
</dbReference>
<dbReference type="Gene3D" id="3.30.420.200">
    <property type="match status" value="1"/>
</dbReference>
<dbReference type="HOGENOM" id="CLU_064886_0_2_14"/>
<organism evidence="2 3">
    <name type="scientific">Strawberry lethal yellows phytoplasma (CPA) str. NZSb11</name>
    <dbReference type="NCBI Taxonomy" id="980422"/>
    <lineage>
        <taxon>Bacteria</taxon>
        <taxon>Bacillati</taxon>
        <taxon>Mycoplasmatota</taxon>
        <taxon>Mollicutes</taxon>
        <taxon>Acholeplasmatales</taxon>
        <taxon>Acholeplasmataceae</taxon>
        <taxon>Candidatus Phytoplasma</taxon>
        <taxon>16SrXII (Stolbur group)</taxon>
    </lineage>
</organism>
<dbReference type="PATRIC" id="fig|980422.3.peg.687"/>
<dbReference type="InterPro" id="IPR043129">
    <property type="entry name" value="ATPase_NBD"/>
</dbReference>
<keyword evidence="3" id="KW-1185">Reference proteome</keyword>
<gene>
    <name evidence="2" type="primary">yeaZ</name>
    <name evidence="2" type="ORF">SLY_0750</name>
</gene>
<evidence type="ECO:0000259" key="1">
    <source>
        <dbReference type="Pfam" id="PF00814"/>
    </source>
</evidence>
<dbReference type="AlphaFoldDB" id="R4RMU8"/>
<accession>R4RMU8</accession>
<evidence type="ECO:0000313" key="3">
    <source>
        <dbReference type="Proteomes" id="UP000013941"/>
    </source>
</evidence>
<reference evidence="2 3" key="1">
    <citation type="journal article" date="2013" name="BMC Genomics">
        <title>Comparison of the complete genome sequence of two closely related isolates of 'Candidatus Phytoplasma australiense' reveals genome plasticity.</title>
        <authorList>
            <person name="Andersen M.T."/>
            <person name="Liefting L.W."/>
            <person name="Havukkala I."/>
            <person name="Beever R.E."/>
        </authorList>
    </citation>
    <scope>NUCLEOTIDE SEQUENCE [LARGE SCALE GENOMIC DNA]</scope>
    <source>
        <strain evidence="2 3">NZSb11</strain>
    </source>
</reference>
<dbReference type="InterPro" id="IPR022496">
    <property type="entry name" value="T6A_TsaB"/>
</dbReference>
<evidence type="ECO:0000313" key="2">
    <source>
        <dbReference type="EMBL" id="AGL90665.1"/>
    </source>
</evidence>
<proteinExistence type="predicted"/>
<protein>
    <submittedName>
        <fullName evidence="2">Putative M22 peptidase-like protein</fullName>
    </submittedName>
</protein>
<dbReference type="InterPro" id="IPR000905">
    <property type="entry name" value="Gcp-like_dom"/>
</dbReference>
<dbReference type="OrthoDB" id="9784166at2"/>
<dbReference type="Pfam" id="PF00814">
    <property type="entry name" value="TsaD"/>
    <property type="match status" value="1"/>
</dbReference>
<dbReference type="SUPFAM" id="SSF53067">
    <property type="entry name" value="Actin-like ATPase domain"/>
    <property type="match status" value="1"/>
</dbReference>